<dbReference type="InterPro" id="IPR013783">
    <property type="entry name" value="Ig-like_fold"/>
</dbReference>
<dbReference type="InterPro" id="IPR036179">
    <property type="entry name" value="Ig-like_dom_sf"/>
</dbReference>
<dbReference type="SUPFAM" id="SSF48726">
    <property type="entry name" value="Immunoglobulin"/>
    <property type="match status" value="2"/>
</dbReference>
<dbReference type="Pfam" id="PF24518">
    <property type="entry name" value="Ig_CD22"/>
    <property type="match status" value="1"/>
</dbReference>
<dbReference type="InterPro" id="IPR007110">
    <property type="entry name" value="Ig-like_dom"/>
</dbReference>
<reference evidence="3" key="2">
    <citation type="submission" date="2025-08" db="UniProtKB">
        <authorList>
            <consortium name="Ensembl"/>
        </authorList>
    </citation>
    <scope>IDENTIFICATION</scope>
</reference>
<dbReference type="SMART" id="SM00409">
    <property type="entry name" value="IG"/>
    <property type="match status" value="2"/>
</dbReference>
<name>A0A7N6B8M8_ANATE</name>
<keyword evidence="4" id="KW-1185">Reference proteome</keyword>
<organism evidence="3 4">
    <name type="scientific">Anabas testudineus</name>
    <name type="common">Climbing perch</name>
    <name type="synonym">Anthias testudineus</name>
    <dbReference type="NCBI Taxonomy" id="64144"/>
    <lineage>
        <taxon>Eukaryota</taxon>
        <taxon>Metazoa</taxon>
        <taxon>Chordata</taxon>
        <taxon>Craniata</taxon>
        <taxon>Vertebrata</taxon>
        <taxon>Euteleostomi</taxon>
        <taxon>Actinopterygii</taxon>
        <taxon>Neopterygii</taxon>
        <taxon>Teleostei</taxon>
        <taxon>Neoteleostei</taxon>
        <taxon>Acanthomorphata</taxon>
        <taxon>Anabantaria</taxon>
        <taxon>Anabantiformes</taxon>
        <taxon>Anabantoidei</taxon>
        <taxon>Anabantidae</taxon>
        <taxon>Anabas</taxon>
    </lineage>
</organism>
<dbReference type="Ensembl" id="ENSATET00000045352.2">
    <property type="protein sequence ID" value="ENSATEP00000058962.1"/>
    <property type="gene ID" value="ENSATEG00000009790.3"/>
</dbReference>
<dbReference type="Gene3D" id="2.60.40.10">
    <property type="entry name" value="Immunoglobulins"/>
    <property type="match status" value="2"/>
</dbReference>
<feature type="domain" description="Ig-like" evidence="2">
    <location>
        <begin position="149"/>
        <end position="237"/>
    </location>
</feature>
<dbReference type="PANTHER" id="PTHR46484:SF7">
    <property type="entry name" value="MYELIN-ASSOCIATED GLYCOPROTEIN-LIKE-RELATED"/>
    <property type="match status" value="1"/>
</dbReference>
<proteinExistence type="predicted"/>
<protein>
    <recommendedName>
        <fullName evidence="2">Ig-like domain-containing protein</fullName>
    </recommendedName>
</protein>
<dbReference type="GeneTree" id="ENSGT01150000286924"/>
<dbReference type="AlphaFoldDB" id="A0A7N6B8M8"/>
<dbReference type="GeneID" id="113169944"/>
<sequence length="238" mass="27246">MLKVVRVMELKLWLSFLLLQVSHCVQSPGGKWTANVPAVIPALQGSCVVIPCTYNYPKPKSKKILNRWKGFWKKGNKIMSTNLRKWKLPKEYKRRTKFLGNLKWHNCTMMLDGIRKTDVGPFYFRIEMPQYKSFSYINNTVSLLVMSEPDAPTVSAVVNNKVTASCSVSHSCPYIPPRFSWSRPGIVRKRSKKLNAWNWETVSTLTFQPLSTDFNKTLECTVLYSGGKQAKSSMILTI</sequence>
<evidence type="ECO:0000313" key="4">
    <source>
        <dbReference type="Proteomes" id="UP000265040"/>
    </source>
</evidence>
<feature type="signal peptide" evidence="1">
    <location>
        <begin position="1"/>
        <end position="24"/>
    </location>
</feature>
<reference evidence="3" key="1">
    <citation type="submission" date="2021-04" db="EMBL/GenBank/DDBJ databases">
        <authorList>
            <consortium name="Wellcome Sanger Institute Data Sharing"/>
        </authorList>
    </citation>
    <scope>NUCLEOTIDE SEQUENCE [LARGE SCALE GENOMIC DNA]</scope>
</reference>
<feature type="chain" id="PRO_5030808280" description="Ig-like domain-containing protein" evidence="1">
    <location>
        <begin position="25"/>
        <end position="238"/>
    </location>
</feature>
<dbReference type="OrthoDB" id="5843397at2759"/>
<evidence type="ECO:0000313" key="3">
    <source>
        <dbReference type="Ensembl" id="ENSATEP00000058962.1"/>
    </source>
</evidence>
<evidence type="ECO:0000256" key="1">
    <source>
        <dbReference type="SAM" id="SignalP"/>
    </source>
</evidence>
<dbReference type="InterPro" id="IPR003599">
    <property type="entry name" value="Ig_sub"/>
</dbReference>
<dbReference type="Proteomes" id="UP000265040">
    <property type="component" value="Chromosome 16"/>
</dbReference>
<dbReference type="PROSITE" id="PS50835">
    <property type="entry name" value="IG_LIKE"/>
    <property type="match status" value="1"/>
</dbReference>
<dbReference type="RefSeq" id="XP_026227537.1">
    <property type="nucleotide sequence ID" value="XM_026371752.1"/>
</dbReference>
<dbReference type="PANTHER" id="PTHR46484">
    <property type="entry name" value="SI:CH211-171H4.5-RELATED"/>
    <property type="match status" value="1"/>
</dbReference>
<keyword evidence="1" id="KW-0732">Signal</keyword>
<evidence type="ECO:0000259" key="2">
    <source>
        <dbReference type="PROSITE" id="PS50835"/>
    </source>
</evidence>
<reference evidence="3" key="3">
    <citation type="submission" date="2025-09" db="UniProtKB">
        <authorList>
            <consortium name="Ensembl"/>
        </authorList>
    </citation>
    <scope>IDENTIFICATION</scope>
</reference>
<dbReference type="InterPro" id="IPR056386">
    <property type="entry name" value="Ig_CD22"/>
</dbReference>
<accession>A0A7N6B8M8</accession>
<dbReference type="InParanoid" id="A0A7N6B8M8"/>